<dbReference type="AlphaFoldDB" id="A0A8J5XB44"/>
<dbReference type="EMBL" id="JAGTXO010000022">
    <property type="protein sequence ID" value="KAG8462181.1"/>
    <property type="molecule type" value="Genomic_DNA"/>
</dbReference>
<reference evidence="3" key="1">
    <citation type="submission" date="2021-05" db="EMBL/GenBank/DDBJ databases">
        <title>The genome of the haptophyte Pavlova lutheri (Diacronema luteri, Pavlovales) - a model for lipid biosynthesis in eukaryotic algae.</title>
        <authorList>
            <person name="Hulatt C.J."/>
            <person name="Posewitz M.C."/>
        </authorList>
    </citation>
    <scope>NUCLEOTIDE SEQUENCE</scope>
    <source>
        <strain evidence="3">NIVA-4/92</strain>
    </source>
</reference>
<feature type="domain" description="C2H2-type" evidence="2">
    <location>
        <begin position="35"/>
        <end position="57"/>
    </location>
</feature>
<organism evidence="3 4">
    <name type="scientific">Diacronema lutheri</name>
    <name type="common">Unicellular marine alga</name>
    <name type="synonym">Monochrysis lutheri</name>
    <dbReference type="NCBI Taxonomy" id="2081491"/>
    <lineage>
        <taxon>Eukaryota</taxon>
        <taxon>Haptista</taxon>
        <taxon>Haptophyta</taxon>
        <taxon>Pavlovophyceae</taxon>
        <taxon>Pavlovales</taxon>
        <taxon>Pavlovaceae</taxon>
        <taxon>Diacronema</taxon>
    </lineage>
</organism>
<name>A0A8J5XB44_DIALT</name>
<evidence type="ECO:0000256" key="1">
    <source>
        <dbReference type="SAM" id="MobiDB-lite"/>
    </source>
</evidence>
<keyword evidence="4" id="KW-1185">Reference proteome</keyword>
<gene>
    <name evidence="3" type="ORF">KFE25_011631</name>
</gene>
<evidence type="ECO:0000313" key="3">
    <source>
        <dbReference type="EMBL" id="KAG8462181.1"/>
    </source>
</evidence>
<comment type="caution">
    <text evidence="3">The sequence shown here is derived from an EMBL/GenBank/DDBJ whole genome shotgun (WGS) entry which is preliminary data.</text>
</comment>
<protein>
    <recommendedName>
        <fullName evidence="2">C2H2-type domain-containing protein</fullName>
    </recommendedName>
</protein>
<evidence type="ECO:0000313" key="4">
    <source>
        <dbReference type="Proteomes" id="UP000751190"/>
    </source>
</evidence>
<accession>A0A8J5XB44</accession>
<feature type="compositionally biased region" description="Low complexity" evidence="1">
    <location>
        <begin position="94"/>
        <end position="105"/>
    </location>
</feature>
<evidence type="ECO:0000259" key="2">
    <source>
        <dbReference type="PROSITE" id="PS00028"/>
    </source>
</evidence>
<feature type="region of interest" description="Disordered" evidence="1">
    <location>
        <begin position="59"/>
        <end position="78"/>
    </location>
</feature>
<dbReference type="PROSITE" id="PS00028">
    <property type="entry name" value="ZINC_FINGER_C2H2_1"/>
    <property type="match status" value="1"/>
</dbReference>
<dbReference type="InterPro" id="IPR013087">
    <property type="entry name" value="Znf_C2H2_type"/>
</dbReference>
<feature type="region of interest" description="Disordered" evidence="1">
    <location>
        <begin position="93"/>
        <end position="131"/>
    </location>
</feature>
<dbReference type="OrthoDB" id="10452144at2759"/>
<dbReference type="Proteomes" id="UP000751190">
    <property type="component" value="Unassembled WGS sequence"/>
</dbReference>
<proteinExistence type="predicted"/>
<sequence>MAAEERHTCEPLASSAAQVRSGGWVPKYTSNEIDCTECICGYSCGTAAALHRHLDKHPNRTEHAAKAAGSRGKQWVANGSVKQRSELFEERIRSISQGGSSGHISTDGAAADGSPGSQPLSPSKARARSGL</sequence>